<dbReference type="SUPFAM" id="SSF53155">
    <property type="entry name" value="Methylated DNA-protein cysteine methyltransferase domain"/>
    <property type="match status" value="1"/>
</dbReference>
<feature type="domain" description="Methylguanine DNA methyltransferase ribonuclease-like" evidence="11">
    <location>
        <begin position="10"/>
        <end position="87"/>
    </location>
</feature>
<evidence type="ECO:0000259" key="11">
    <source>
        <dbReference type="Pfam" id="PF02870"/>
    </source>
</evidence>
<evidence type="ECO:0000256" key="5">
    <source>
        <dbReference type="ARBA" id="ARBA00022679"/>
    </source>
</evidence>
<dbReference type="Pfam" id="PF02870">
    <property type="entry name" value="Methyltransf_1N"/>
    <property type="match status" value="1"/>
</dbReference>
<dbReference type="RefSeq" id="WP_173731134.1">
    <property type="nucleotide sequence ID" value="NZ_JABTTE010000010.1"/>
</dbReference>
<dbReference type="GO" id="GO:0005737">
    <property type="term" value="C:cytoplasm"/>
    <property type="evidence" value="ECO:0007669"/>
    <property type="project" value="UniProtKB-SubCell"/>
</dbReference>
<keyword evidence="13" id="KW-1185">Reference proteome</keyword>
<comment type="subcellular location">
    <subcellularLocation>
        <location evidence="9">Cytoplasm</location>
    </subcellularLocation>
</comment>
<comment type="catalytic activity">
    <reaction evidence="8 9">
        <text>a 6-O-methyl-2'-deoxyguanosine in DNA + L-cysteinyl-[protein] = S-methyl-L-cysteinyl-[protein] + a 2'-deoxyguanosine in DNA</text>
        <dbReference type="Rhea" id="RHEA:24000"/>
        <dbReference type="Rhea" id="RHEA-COMP:10131"/>
        <dbReference type="Rhea" id="RHEA-COMP:10132"/>
        <dbReference type="Rhea" id="RHEA-COMP:11367"/>
        <dbReference type="Rhea" id="RHEA-COMP:11368"/>
        <dbReference type="ChEBI" id="CHEBI:29950"/>
        <dbReference type="ChEBI" id="CHEBI:82612"/>
        <dbReference type="ChEBI" id="CHEBI:85445"/>
        <dbReference type="ChEBI" id="CHEBI:85448"/>
        <dbReference type="EC" id="2.1.1.63"/>
    </reaction>
</comment>
<feature type="domain" description="Methylated-DNA-[protein]-cysteine S-methyltransferase DNA binding" evidence="10">
    <location>
        <begin position="92"/>
        <end position="171"/>
    </location>
</feature>
<comment type="caution">
    <text evidence="12">The sequence shown here is derived from an EMBL/GenBank/DDBJ whole genome shotgun (WGS) entry which is preliminary data.</text>
</comment>
<evidence type="ECO:0000256" key="1">
    <source>
        <dbReference type="ARBA" id="ARBA00001286"/>
    </source>
</evidence>
<evidence type="ECO:0000256" key="4">
    <source>
        <dbReference type="ARBA" id="ARBA00022603"/>
    </source>
</evidence>
<comment type="function">
    <text evidence="9">Involved in the cellular defense against the biological effects of O6-methylguanine (O6-MeG) and O4-methylthymine (O4-MeT) in DNA. Repairs the methylated nucleobase in DNA by stoichiometrically transferring the methyl group to a cysteine residue in the enzyme. This is a suicide reaction: the enzyme is irreversibly inactivated.</text>
</comment>
<feature type="active site" description="Nucleophile; methyl group acceptor" evidence="9">
    <location>
        <position position="143"/>
    </location>
</feature>
<evidence type="ECO:0000259" key="10">
    <source>
        <dbReference type="Pfam" id="PF01035"/>
    </source>
</evidence>
<gene>
    <name evidence="12" type="ORF">HR057_09215</name>
</gene>
<dbReference type="AlphaFoldDB" id="A0A8J8GHK1"/>
<dbReference type="HAMAP" id="MF_00772">
    <property type="entry name" value="OGT"/>
    <property type="match status" value="1"/>
</dbReference>
<evidence type="ECO:0000256" key="2">
    <source>
        <dbReference type="ARBA" id="ARBA00008711"/>
    </source>
</evidence>
<keyword evidence="5 9" id="KW-0808">Transferase</keyword>
<dbReference type="GO" id="GO:0003908">
    <property type="term" value="F:methylated-DNA-[protein]-cysteine S-methyltransferase activity"/>
    <property type="evidence" value="ECO:0007669"/>
    <property type="project" value="UniProtKB-UniRule"/>
</dbReference>
<keyword evidence="3 9" id="KW-0963">Cytoplasm</keyword>
<proteinExistence type="inferred from homology"/>
<dbReference type="PANTHER" id="PTHR10815:SF13">
    <property type="entry name" value="METHYLATED-DNA--PROTEIN-CYSTEINE METHYLTRANSFERASE"/>
    <property type="match status" value="1"/>
</dbReference>
<evidence type="ECO:0000313" key="12">
    <source>
        <dbReference type="EMBL" id="NSL51928.1"/>
    </source>
</evidence>
<keyword evidence="6 9" id="KW-0227">DNA damage</keyword>
<dbReference type="InterPro" id="IPR001497">
    <property type="entry name" value="MethylDNA_cys_MeTrfase_AS"/>
</dbReference>
<evidence type="ECO:0000256" key="3">
    <source>
        <dbReference type="ARBA" id="ARBA00022490"/>
    </source>
</evidence>
<dbReference type="InterPro" id="IPR023546">
    <property type="entry name" value="MGMT"/>
</dbReference>
<dbReference type="CDD" id="cd06445">
    <property type="entry name" value="ATase"/>
    <property type="match status" value="1"/>
</dbReference>
<accession>A0A8J8GHK1</accession>
<dbReference type="Gene3D" id="3.30.160.70">
    <property type="entry name" value="Methylated DNA-protein cysteine methyltransferase domain"/>
    <property type="match status" value="1"/>
</dbReference>
<dbReference type="PROSITE" id="PS00374">
    <property type="entry name" value="MGMT"/>
    <property type="match status" value="1"/>
</dbReference>
<protein>
    <recommendedName>
        <fullName evidence="9">Methylated-DNA--protein-cysteine methyltransferase</fullName>
        <ecNumber evidence="9">2.1.1.63</ecNumber>
    </recommendedName>
    <alternativeName>
        <fullName evidence="9">6-O-methylguanine-DNA methyltransferase</fullName>
        <shortName evidence="9">MGMT</shortName>
    </alternativeName>
    <alternativeName>
        <fullName evidence="9">O-6-methylguanine-DNA-alkyltransferase</fullName>
    </alternativeName>
</protein>
<dbReference type="Proteomes" id="UP000625804">
    <property type="component" value="Unassembled WGS sequence"/>
</dbReference>
<dbReference type="Pfam" id="PF01035">
    <property type="entry name" value="DNA_binding_1"/>
    <property type="match status" value="1"/>
</dbReference>
<dbReference type="InterPro" id="IPR036631">
    <property type="entry name" value="MGMT_N_sf"/>
</dbReference>
<dbReference type="PANTHER" id="PTHR10815">
    <property type="entry name" value="METHYLATED-DNA--PROTEIN-CYSTEINE METHYLTRANSFERASE"/>
    <property type="match status" value="1"/>
</dbReference>
<dbReference type="SUPFAM" id="SSF46767">
    <property type="entry name" value="Methylated DNA-protein cysteine methyltransferase, C-terminal domain"/>
    <property type="match status" value="1"/>
</dbReference>
<dbReference type="NCBIfam" id="TIGR00589">
    <property type="entry name" value="ogt"/>
    <property type="match status" value="1"/>
</dbReference>
<dbReference type="Gene3D" id="1.10.10.10">
    <property type="entry name" value="Winged helix-like DNA-binding domain superfamily/Winged helix DNA-binding domain"/>
    <property type="match status" value="1"/>
</dbReference>
<name>A0A8J8GHK1_9BACI</name>
<organism evidence="12 13">
    <name type="scientific">Calidifontibacillus erzurumensis</name>
    <dbReference type="NCBI Taxonomy" id="2741433"/>
    <lineage>
        <taxon>Bacteria</taxon>
        <taxon>Bacillati</taxon>
        <taxon>Bacillota</taxon>
        <taxon>Bacilli</taxon>
        <taxon>Bacillales</taxon>
        <taxon>Bacillaceae</taxon>
        <taxon>Calidifontibacillus/Schinkia group</taxon>
        <taxon>Calidifontibacillus</taxon>
    </lineage>
</organism>
<dbReference type="FunFam" id="1.10.10.10:FF:000214">
    <property type="entry name" value="Methylated-DNA--protein-cysteine methyltransferase"/>
    <property type="match status" value="1"/>
</dbReference>
<dbReference type="EMBL" id="JABTTE010000010">
    <property type="protein sequence ID" value="NSL51928.1"/>
    <property type="molecule type" value="Genomic_DNA"/>
</dbReference>
<dbReference type="GO" id="GO:0006307">
    <property type="term" value="P:DNA alkylation repair"/>
    <property type="evidence" value="ECO:0007669"/>
    <property type="project" value="UniProtKB-UniRule"/>
</dbReference>
<evidence type="ECO:0000313" key="13">
    <source>
        <dbReference type="Proteomes" id="UP000625804"/>
    </source>
</evidence>
<reference evidence="12" key="1">
    <citation type="submission" date="2020-06" db="EMBL/GenBank/DDBJ databases">
        <title>A novel thermopfilic bacterium from Erzurum, Turkey.</title>
        <authorList>
            <person name="Adiguzel A."/>
            <person name="Ay H."/>
            <person name="Baltaci M.O."/>
        </authorList>
    </citation>
    <scope>NUCLEOTIDE SEQUENCE</scope>
    <source>
        <strain evidence="12">P2</strain>
    </source>
</reference>
<dbReference type="InterPro" id="IPR014048">
    <property type="entry name" value="MethylDNA_cys_MeTrfase_DNA-bd"/>
</dbReference>
<evidence type="ECO:0000256" key="6">
    <source>
        <dbReference type="ARBA" id="ARBA00022763"/>
    </source>
</evidence>
<comment type="miscellaneous">
    <text evidence="9">This enzyme catalyzes only one turnover and therefore is not strictly catalytic. According to one definition, an enzyme is a biocatalyst that acts repeatedly and over many reaction cycles.</text>
</comment>
<sequence>MTKEIYFLEMDSPVGPLTIVGTVDDGLCDVEFGKMDDVSDDLVKWLKKHFGNITLKESIDLFLPYVQAFENYFSGSGKGAFDHLKIDVHGTPFQKKVWNELLKIEYGTTKTYKEVAEAIGSPKAVRAVGTAIGHNPLPIIIPCHRVINTNGKLGGFTGGLDKKVKLLEIENICTL</sequence>
<evidence type="ECO:0000256" key="8">
    <source>
        <dbReference type="ARBA" id="ARBA00049348"/>
    </source>
</evidence>
<keyword evidence="4 9" id="KW-0489">Methyltransferase</keyword>
<comment type="catalytic activity">
    <reaction evidence="1 9">
        <text>a 4-O-methyl-thymidine in DNA + L-cysteinyl-[protein] = a thymidine in DNA + S-methyl-L-cysteinyl-[protein]</text>
        <dbReference type="Rhea" id="RHEA:53428"/>
        <dbReference type="Rhea" id="RHEA-COMP:10131"/>
        <dbReference type="Rhea" id="RHEA-COMP:10132"/>
        <dbReference type="Rhea" id="RHEA-COMP:13555"/>
        <dbReference type="Rhea" id="RHEA-COMP:13556"/>
        <dbReference type="ChEBI" id="CHEBI:29950"/>
        <dbReference type="ChEBI" id="CHEBI:82612"/>
        <dbReference type="ChEBI" id="CHEBI:137386"/>
        <dbReference type="ChEBI" id="CHEBI:137387"/>
        <dbReference type="EC" id="2.1.1.63"/>
    </reaction>
</comment>
<evidence type="ECO:0000256" key="9">
    <source>
        <dbReference type="HAMAP-Rule" id="MF_00772"/>
    </source>
</evidence>
<evidence type="ECO:0000256" key="7">
    <source>
        <dbReference type="ARBA" id="ARBA00023204"/>
    </source>
</evidence>
<dbReference type="InterPro" id="IPR008332">
    <property type="entry name" value="MethylG_MeTrfase_N"/>
</dbReference>
<dbReference type="InterPro" id="IPR036388">
    <property type="entry name" value="WH-like_DNA-bd_sf"/>
</dbReference>
<keyword evidence="7 9" id="KW-0234">DNA repair</keyword>
<comment type="similarity">
    <text evidence="2 9">Belongs to the MGMT family.</text>
</comment>
<dbReference type="InterPro" id="IPR036217">
    <property type="entry name" value="MethylDNA_cys_MeTrfase_DNAb"/>
</dbReference>
<dbReference type="GO" id="GO:0032259">
    <property type="term" value="P:methylation"/>
    <property type="evidence" value="ECO:0007669"/>
    <property type="project" value="UniProtKB-KW"/>
</dbReference>
<dbReference type="EC" id="2.1.1.63" evidence="9"/>